<keyword evidence="3" id="KW-0808">Transferase</keyword>
<feature type="transmembrane region" description="Helical" evidence="1">
    <location>
        <begin position="194"/>
        <end position="216"/>
    </location>
</feature>
<evidence type="ECO:0000313" key="3">
    <source>
        <dbReference type="EMBL" id="NWC80766.1"/>
    </source>
</evidence>
<dbReference type="GO" id="GO:0000271">
    <property type="term" value="P:polysaccharide biosynthetic process"/>
    <property type="evidence" value="ECO:0007669"/>
    <property type="project" value="TreeGrafter"/>
</dbReference>
<comment type="caution">
    <text evidence="3">The sequence shown here is derived from an EMBL/GenBank/DDBJ whole genome shotgun (WGS) entry which is preliminary data.</text>
</comment>
<accession>A0A7Y8D1S8</accession>
<dbReference type="EMBL" id="JACARV010000026">
    <property type="protein sequence ID" value="NWC80766.1"/>
    <property type="molecule type" value="Genomic_DNA"/>
</dbReference>
<dbReference type="InterPro" id="IPR050879">
    <property type="entry name" value="Acyltransferase_3"/>
</dbReference>
<feature type="transmembrane region" description="Helical" evidence="1">
    <location>
        <begin position="305"/>
        <end position="327"/>
    </location>
</feature>
<evidence type="ECO:0000313" key="4">
    <source>
        <dbReference type="Proteomes" id="UP000542695"/>
    </source>
</evidence>
<dbReference type="InterPro" id="IPR002656">
    <property type="entry name" value="Acyl_transf_3_dom"/>
</dbReference>
<keyword evidence="1" id="KW-1133">Transmembrane helix</keyword>
<dbReference type="AlphaFoldDB" id="A0A7Y8D1S8"/>
<feature type="transmembrane region" description="Helical" evidence="1">
    <location>
        <begin position="82"/>
        <end position="101"/>
    </location>
</feature>
<keyword evidence="1" id="KW-0472">Membrane</keyword>
<feature type="transmembrane region" description="Helical" evidence="1">
    <location>
        <begin position="280"/>
        <end position="299"/>
    </location>
</feature>
<dbReference type="Pfam" id="PF01757">
    <property type="entry name" value="Acyl_transf_3"/>
    <property type="match status" value="1"/>
</dbReference>
<sequence length="348" mass="39480">MIADKRNGFTMVRLIAASLVIITHTYVVLGLDHGDIFERNGLIGFSKIGVDAFFVISGYLVTLSMLRGQSLFTFFTNRVARIFPGLFVSVLVTLLVLGLFAPSYSEYIAQAETWQYLRNGLLFDLHPFIPGVFTDNAVQVVNGCLWTLPLEVLCYVGVMVLAWSRSFNWRFILLAMLVMLTLHLHDAFMRDSYIFTVSKLFLNELGYLFLYGALLAHLKDKVYMSWFITVPAIAVIIWSFFNNGGDWHFSAGFYLVLWPYCLISICVLAKKMSFLNKFDYSYGIYVYGFVIQQMLASVFPSLTDVYVFTILSLVLSGFAGAASWHFVEKPALDMKKRYFSTVGPKVMA</sequence>
<evidence type="ECO:0000259" key="2">
    <source>
        <dbReference type="Pfam" id="PF01757"/>
    </source>
</evidence>
<evidence type="ECO:0000256" key="1">
    <source>
        <dbReference type="SAM" id="Phobius"/>
    </source>
</evidence>
<feature type="domain" description="Acyltransferase 3" evidence="2">
    <location>
        <begin position="8"/>
        <end position="315"/>
    </location>
</feature>
<dbReference type="PANTHER" id="PTHR23028:SF53">
    <property type="entry name" value="ACYL_TRANSF_3 DOMAIN-CONTAINING PROTEIN"/>
    <property type="match status" value="1"/>
</dbReference>
<organism evidence="3 4">
    <name type="scientific">Pseudomonas putida</name>
    <name type="common">Arthrobacter siderocapsulatus</name>
    <dbReference type="NCBI Taxonomy" id="303"/>
    <lineage>
        <taxon>Bacteria</taxon>
        <taxon>Pseudomonadati</taxon>
        <taxon>Pseudomonadota</taxon>
        <taxon>Gammaproteobacteria</taxon>
        <taxon>Pseudomonadales</taxon>
        <taxon>Pseudomonadaceae</taxon>
        <taxon>Pseudomonas</taxon>
    </lineage>
</organism>
<keyword evidence="1" id="KW-0812">Transmembrane</keyword>
<gene>
    <name evidence="3" type="ORF">HX798_10700</name>
</gene>
<feature type="transmembrane region" description="Helical" evidence="1">
    <location>
        <begin position="171"/>
        <end position="188"/>
    </location>
</feature>
<feature type="transmembrane region" description="Helical" evidence="1">
    <location>
        <begin position="41"/>
        <end position="61"/>
    </location>
</feature>
<name>A0A7Y8D1S8_PSEPU</name>
<dbReference type="PANTHER" id="PTHR23028">
    <property type="entry name" value="ACETYLTRANSFERASE"/>
    <property type="match status" value="1"/>
</dbReference>
<feature type="transmembrane region" description="Helical" evidence="1">
    <location>
        <begin position="247"/>
        <end position="268"/>
    </location>
</feature>
<dbReference type="GO" id="GO:0016747">
    <property type="term" value="F:acyltransferase activity, transferring groups other than amino-acyl groups"/>
    <property type="evidence" value="ECO:0007669"/>
    <property type="project" value="InterPro"/>
</dbReference>
<feature type="transmembrane region" description="Helical" evidence="1">
    <location>
        <begin position="12"/>
        <end position="29"/>
    </location>
</feature>
<keyword evidence="3" id="KW-0012">Acyltransferase</keyword>
<feature type="transmembrane region" description="Helical" evidence="1">
    <location>
        <begin position="145"/>
        <end position="164"/>
    </location>
</feature>
<dbReference type="RefSeq" id="WP_177010439.1">
    <property type="nucleotide sequence ID" value="NZ_JACARV010000026.1"/>
</dbReference>
<reference evidence="3 4" key="1">
    <citation type="submission" date="2020-04" db="EMBL/GenBank/DDBJ databases">
        <title>Molecular characterization of pseudomonads from Agaricus bisporus reveal novel blotch 2 pathogens in Western Europe.</title>
        <authorList>
            <person name="Taparia T."/>
            <person name="Krijger M."/>
            <person name="Haynes E."/>
            <person name="Elpinstone J.G."/>
            <person name="Noble R."/>
            <person name="Van Der Wolf J."/>
        </authorList>
    </citation>
    <scope>NUCLEOTIDE SEQUENCE [LARGE SCALE GENOMIC DNA]</scope>
    <source>
        <strain evidence="3 4">P7765</strain>
    </source>
</reference>
<proteinExistence type="predicted"/>
<feature type="transmembrane region" description="Helical" evidence="1">
    <location>
        <begin position="223"/>
        <end position="241"/>
    </location>
</feature>
<dbReference type="GO" id="GO:0016020">
    <property type="term" value="C:membrane"/>
    <property type="evidence" value="ECO:0007669"/>
    <property type="project" value="TreeGrafter"/>
</dbReference>
<protein>
    <submittedName>
        <fullName evidence="3">Acyltransferase</fullName>
    </submittedName>
</protein>
<dbReference type="Proteomes" id="UP000542695">
    <property type="component" value="Unassembled WGS sequence"/>
</dbReference>